<evidence type="ECO:0000256" key="2">
    <source>
        <dbReference type="ARBA" id="ARBA00022598"/>
    </source>
</evidence>
<keyword evidence="3" id="KW-0276">Fatty acid metabolism</keyword>
<comment type="caution">
    <text evidence="6">The sequence shown here is derived from an EMBL/GenBank/DDBJ whole genome shotgun (WGS) entry which is preliminary data.</text>
</comment>
<evidence type="ECO:0000313" key="6">
    <source>
        <dbReference type="EMBL" id="SAK87403.1"/>
    </source>
</evidence>
<dbReference type="PANTHER" id="PTHR43859:SF4">
    <property type="entry name" value="BUTANOATE--COA LIGASE AAE1-RELATED"/>
    <property type="match status" value="1"/>
</dbReference>
<dbReference type="STRING" id="1777143.AWB82_06004"/>
<protein>
    <submittedName>
        <fullName evidence="6">AMP-dependent synthetase/ligase</fullName>
    </submittedName>
</protein>
<dbReference type="GO" id="GO:0016874">
    <property type="term" value="F:ligase activity"/>
    <property type="evidence" value="ECO:0007669"/>
    <property type="project" value="UniProtKB-KW"/>
</dbReference>
<dbReference type="PANTHER" id="PTHR43859">
    <property type="entry name" value="ACYL-ACTIVATING ENZYME"/>
    <property type="match status" value="1"/>
</dbReference>
<keyword evidence="2" id="KW-0436">Ligase</keyword>
<dbReference type="GO" id="GO:0006631">
    <property type="term" value="P:fatty acid metabolic process"/>
    <property type="evidence" value="ECO:0007669"/>
    <property type="project" value="UniProtKB-KW"/>
</dbReference>
<feature type="domain" description="AMP-dependent synthetase/ligase" evidence="5">
    <location>
        <begin position="109"/>
        <end position="201"/>
    </location>
</feature>
<evidence type="ECO:0000256" key="4">
    <source>
        <dbReference type="ARBA" id="ARBA00023098"/>
    </source>
</evidence>
<dbReference type="Pfam" id="PF00501">
    <property type="entry name" value="AMP-binding"/>
    <property type="match status" value="1"/>
</dbReference>
<keyword evidence="4" id="KW-0443">Lipid metabolism</keyword>
<dbReference type="SUPFAM" id="SSF56801">
    <property type="entry name" value="Acetyl-CoA synthetase-like"/>
    <property type="match status" value="1"/>
</dbReference>
<name>A0A158CYI5_9BURK</name>
<evidence type="ECO:0000259" key="5">
    <source>
        <dbReference type="Pfam" id="PF00501"/>
    </source>
</evidence>
<sequence>MPVRHRTDFRSSSAHSLCGCPAIPCYEVSGQSRMMKKRSTAVVLPLGGKLGEPVLRKTKVDHFGSFDRDTSQWHNRVQMKIAVTRIDPYDFGLDKNGANYVPLSPLSFLERAASVYPDHVATIHGDWKITWKQCYDRCRRLASALRKRGIGKGDTVALMTPNVPAMYEAHFAVPMIGAVLNTLNLRLDAEAIGFMLQHGESQGRHYRPRVFVSHGACSADARRAAARHRHR</sequence>
<gene>
    <name evidence="6" type="ORF">AWB82_06004</name>
</gene>
<proteinExistence type="inferred from homology"/>
<reference evidence="6" key="1">
    <citation type="submission" date="2016-01" db="EMBL/GenBank/DDBJ databases">
        <authorList>
            <person name="Peeters C."/>
        </authorList>
    </citation>
    <scope>NUCLEOTIDE SEQUENCE [LARGE SCALE GENOMIC DNA]</scope>
    <source>
        <strain evidence="6">LMG 29325</strain>
    </source>
</reference>
<organism evidence="6 7">
    <name type="scientific">Caballeronia glebae</name>
    <dbReference type="NCBI Taxonomy" id="1777143"/>
    <lineage>
        <taxon>Bacteria</taxon>
        <taxon>Pseudomonadati</taxon>
        <taxon>Pseudomonadota</taxon>
        <taxon>Betaproteobacteria</taxon>
        <taxon>Burkholderiales</taxon>
        <taxon>Burkholderiaceae</taxon>
        <taxon>Caballeronia</taxon>
    </lineage>
</organism>
<dbReference type="Proteomes" id="UP000054596">
    <property type="component" value="Unassembled WGS sequence"/>
</dbReference>
<keyword evidence="7" id="KW-1185">Reference proteome</keyword>
<dbReference type="Gene3D" id="3.40.50.980">
    <property type="match status" value="1"/>
</dbReference>
<dbReference type="AlphaFoldDB" id="A0A158CYI5"/>
<dbReference type="InterPro" id="IPR000873">
    <property type="entry name" value="AMP-dep_synth/lig_dom"/>
</dbReference>
<evidence type="ECO:0000256" key="3">
    <source>
        <dbReference type="ARBA" id="ARBA00022832"/>
    </source>
</evidence>
<comment type="similarity">
    <text evidence="1">Belongs to the ATP-dependent AMP-binding enzyme family.</text>
</comment>
<evidence type="ECO:0000313" key="7">
    <source>
        <dbReference type="Proteomes" id="UP000054596"/>
    </source>
</evidence>
<accession>A0A158CYI5</accession>
<evidence type="ECO:0000256" key="1">
    <source>
        <dbReference type="ARBA" id="ARBA00006432"/>
    </source>
</evidence>
<dbReference type="EMBL" id="FCOJ02000062">
    <property type="protein sequence ID" value="SAK87403.1"/>
    <property type="molecule type" value="Genomic_DNA"/>
</dbReference>